<proteinExistence type="predicted"/>
<dbReference type="EMBL" id="UINC01078168">
    <property type="protein sequence ID" value="SVC18983.1"/>
    <property type="molecule type" value="Genomic_DNA"/>
</dbReference>
<evidence type="ECO:0000313" key="1">
    <source>
        <dbReference type="EMBL" id="SVC18983.1"/>
    </source>
</evidence>
<name>A0A382K636_9ZZZZ</name>
<gene>
    <name evidence="1" type="ORF">METZ01_LOCUS271837</name>
</gene>
<accession>A0A382K636</accession>
<sequence length="79" mass="8628">MYMLKIHFILVITPDQNGKGKTSCVTNVHLWWKNSRPSGSEYAHSNGQCTTALRKPDCASGGPWSEAARPSIALVKLNG</sequence>
<organism evidence="1">
    <name type="scientific">marine metagenome</name>
    <dbReference type="NCBI Taxonomy" id="408172"/>
    <lineage>
        <taxon>unclassified sequences</taxon>
        <taxon>metagenomes</taxon>
        <taxon>ecological metagenomes</taxon>
    </lineage>
</organism>
<reference evidence="1" key="1">
    <citation type="submission" date="2018-05" db="EMBL/GenBank/DDBJ databases">
        <authorList>
            <person name="Lanie J.A."/>
            <person name="Ng W.-L."/>
            <person name="Kazmierczak K.M."/>
            <person name="Andrzejewski T.M."/>
            <person name="Davidsen T.M."/>
            <person name="Wayne K.J."/>
            <person name="Tettelin H."/>
            <person name="Glass J.I."/>
            <person name="Rusch D."/>
            <person name="Podicherti R."/>
            <person name="Tsui H.-C.T."/>
            <person name="Winkler M.E."/>
        </authorList>
    </citation>
    <scope>NUCLEOTIDE SEQUENCE</scope>
</reference>
<dbReference type="AlphaFoldDB" id="A0A382K636"/>
<protein>
    <submittedName>
        <fullName evidence="1">Uncharacterized protein</fullName>
    </submittedName>
</protein>
<feature type="non-terminal residue" evidence="1">
    <location>
        <position position="79"/>
    </location>
</feature>